<feature type="compositionally biased region" description="Basic residues" evidence="1">
    <location>
        <begin position="142"/>
        <end position="153"/>
    </location>
</feature>
<dbReference type="AlphaFoldDB" id="A0AAN9KTK0"/>
<protein>
    <submittedName>
        <fullName evidence="2">Uncharacterized protein</fullName>
    </submittedName>
</protein>
<dbReference type="Proteomes" id="UP001367508">
    <property type="component" value="Unassembled WGS sequence"/>
</dbReference>
<dbReference type="EMBL" id="JAYMYQ010000007">
    <property type="protein sequence ID" value="KAK7321714.1"/>
    <property type="molecule type" value="Genomic_DNA"/>
</dbReference>
<accession>A0AAN9KTK0</accession>
<proteinExistence type="predicted"/>
<keyword evidence="3" id="KW-1185">Reference proteome</keyword>
<feature type="compositionally biased region" description="Low complexity" evidence="1">
    <location>
        <begin position="178"/>
        <end position="192"/>
    </location>
</feature>
<feature type="compositionally biased region" description="Basic and acidic residues" evidence="1">
    <location>
        <begin position="86"/>
        <end position="99"/>
    </location>
</feature>
<feature type="compositionally biased region" description="Basic and acidic residues" evidence="1">
    <location>
        <begin position="213"/>
        <end position="230"/>
    </location>
</feature>
<dbReference type="PANTHER" id="PTHR33095">
    <property type="entry name" value="OS07G0619500 PROTEIN"/>
    <property type="match status" value="1"/>
</dbReference>
<feature type="region of interest" description="Disordered" evidence="1">
    <location>
        <begin position="86"/>
        <end position="192"/>
    </location>
</feature>
<feature type="compositionally biased region" description="Basic and acidic residues" evidence="1">
    <location>
        <begin position="111"/>
        <end position="122"/>
    </location>
</feature>
<name>A0AAN9KTK0_CANGL</name>
<dbReference type="InterPro" id="IPR012442">
    <property type="entry name" value="DUF1645_plant"/>
</dbReference>
<feature type="compositionally biased region" description="Low complexity" evidence="1">
    <location>
        <begin position="231"/>
        <end position="240"/>
    </location>
</feature>
<evidence type="ECO:0000256" key="1">
    <source>
        <dbReference type="SAM" id="MobiDB-lite"/>
    </source>
</evidence>
<dbReference type="Pfam" id="PF07816">
    <property type="entry name" value="DUF1645"/>
    <property type="match status" value="1"/>
</dbReference>
<evidence type="ECO:0000313" key="3">
    <source>
        <dbReference type="Proteomes" id="UP001367508"/>
    </source>
</evidence>
<feature type="region of interest" description="Disordered" evidence="1">
    <location>
        <begin position="210"/>
        <end position="249"/>
    </location>
</feature>
<comment type="caution">
    <text evidence="2">The sequence shown here is derived from an EMBL/GenBank/DDBJ whole genome shotgun (WGS) entry which is preliminary data.</text>
</comment>
<gene>
    <name evidence="2" type="ORF">VNO77_32597</name>
</gene>
<reference evidence="2 3" key="1">
    <citation type="submission" date="2024-01" db="EMBL/GenBank/DDBJ databases">
        <title>The genomes of 5 underutilized Papilionoideae crops provide insights into root nodulation and disease resistanc.</title>
        <authorList>
            <person name="Jiang F."/>
        </authorList>
    </citation>
    <scope>NUCLEOTIDE SEQUENCE [LARGE SCALE GENOMIC DNA]</scope>
    <source>
        <strain evidence="2">LVBAO_FW01</strain>
        <tissue evidence="2">Leaves</tissue>
    </source>
</reference>
<dbReference type="PANTHER" id="PTHR33095:SF105">
    <property type="entry name" value="DUF1645 FAMILY PROTEIN"/>
    <property type="match status" value="1"/>
</dbReference>
<organism evidence="2 3">
    <name type="scientific">Canavalia gladiata</name>
    <name type="common">Sword bean</name>
    <name type="synonym">Dolichos gladiatus</name>
    <dbReference type="NCBI Taxonomy" id="3824"/>
    <lineage>
        <taxon>Eukaryota</taxon>
        <taxon>Viridiplantae</taxon>
        <taxon>Streptophyta</taxon>
        <taxon>Embryophyta</taxon>
        <taxon>Tracheophyta</taxon>
        <taxon>Spermatophyta</taxon>
        <taxon>Magnoliopsida</taxon>
        <taxon>eudicotyledons</taxon>
        <taxon>Gunneridae</taxon>
        <taxon>Pentapetalae</taxon>
        <taxon>rosids</taxon>
        <taxon>fabids</taxon>
        <taxon>Fabales</taxon>
        <taxon>Fabaceae</taxon>
        <taxon>Papilionoideae</taxon>
        <taxon>50 kb inversion clade</taxon>
        <taxon>NPAAA clade</taxon>
        <taxon>indigoferoid/millettioid clade</taxon>
        <taxon>Phaseoleae</taxon>
        <taxon>Canavalia</taxon>
    </lineage>
</organism>
<feature type="compositionally biased region" description="Low complexity" evidence="1">
    <location>
        <begin position="123"/>
        <end position="141"/>
    </location>
</feature>
<feature type="compositionally biased region" description="Polar residues" evidence="1">
    <location>
        <begin position="1"/>
        <end position="10"/>
    </location>
</feature>
<feature type="region of interest" description="Disordered" evidence="1">
    <location>
        <begin position="1"/>
        <end position="26"/>
    </location>
</feature>
<evidence type="ECO:0000313" key="2">
    <source>
        <dbReference type="EMBL" id="KAK7321714.1"/>
    </source>
</evidence>
<sequence>MEVAVQSPTMDNFDFGGTMNSPYLSAPSSPKRFGEYNYLSAPASPSRLSQFYSEFDYFSSSTIPIEAATNDDEDGDKGFAFYVNGESDKSSRSAEELFHGGKIKPLNESFAEQRRGREKERTSTTTATSSTTTTTTLSSSKSGRRVTRSHSPYRKSSSEYTWQLEEQQEQPRRQSTLSSNNVGASISSNSSKSSRRWSLKDFLLFRSASEGRGSSKDPLKKYYKKGEEVKGSSFRSSDSNGSRRRGQVSAHEFHYAIKRAESEDLKKRTYLPYKQGILGRLAGFGF</sequence>